<dbReference type="InterPro" id="IPR000577">
    <property type="entry name" value="Carb_kinase_FGGY"/>
</dbReference>
<comment type="similarity">
    <text evidence="1">Belongs to the FGGY kinase family.</text>
</comment>
<feature type="domain" description="Carbohydrate kinase FGGY C-terminal" evidence="5">
    <location>
        <begin position="264"/>
        <end position="457"/>
    </location>
</feature>
<dbReference type="InterPro" id="IPR050406">
    <property type="entry name" value="FGGY_Carb_Kinase"/>
</dbReference>
<evidence type="ECO:0000256" key="1">
    <source>
        <dbReference type="ARBA" id="ARBA00009156"/>
    </source>
</evidence>
<dbReference type="PANTHER" id="PTHR43095:SF2">
    <property type="entry name" value="GLUCONOKINASE"/>
    <property type="match status" value="1"/>
</dbReference>
<dbReference type="SUPFAM" id="SSF53067">
    <property type="entry name" value="Actin-like ATPase domain"/>
    <property type="match status" value="2"/>
</dbReference>
<keyword evidence="7" id="KW-1185">Reference proteome</keyword>
<evidence type="ECO:0000313" key="6">
    <source>
        <dbReference type="EMBL" id="SCL29599.1"/>
    </source>
</evidence>
<dbReference type="Pfam" id="PF00370">
    <property type="entry name" value="FGGY_N"/>
    <property type="match status" value="1"/>
</dbReference>
<evidence type="ECO:0000256" key="3">
    <source>
        <dbReference type="ARBA" id="ARBA00022777"/>
    </source>
</evidence>
<gene>
    <name evidence="6" type="ORF">GA0074692_2757</name>
</gene>
<evidence type="ECO:0000313" key="7">
    <source>
        <dbReference type="Proteomes" id="UP000198959"/>
    </source>
</evidence>
<dbReference type="PROSITE" id="PS00933">
    <property type="entry name" value="FGGY_KINASES_1"/>
    <property type="match status" value="1"/>
</dbReference>
<dbReference type="InterPro" id="IPR018485">
    <property type="entry name" value="FGGY_C"/>
</dbReference>
<dbReference type="STRING" id="145854.GA0074692_2757"/>
<evidence type="ECO:0000256" key="2">
    <source>
        <dbReference type="ARBA" id="ARBA00022679"/>
    </source>
</evidence>
<sequence>MNGRSDSSTGVVLGVDIGTTSTKAVAFDRAGHVRGSSSVAYPLLEPERGHAVQDPVAIVEAVVSAVATVAGRQAAQGRPVAAVSFSSTMHTLIGVDEAGAPLTPSVTWADTRAHQQADRLRTDPATASLHARTGTPIHAMSPLAKLVWFREQQAEVFSRVRRWVGIKEYVLHALCGRWVVDHSVASATGLLNLVERGWDRQALAVTGVTAAQLSELVPVTYSDLRALPAVSARLGLPDGTPFVVGGADGPLANLGVGAVRPGVLACSIGTSGALRVMTDRPTVDRRGRLFCYALDEERWTVGGAISNGGLVLQWADQTLMRQASAAPGRVDTASDAIALAASVGPGSDGLIMLPYLMSERAPFWDSAATGAYIGLTRAHGRAHLVRAGLEGVCQQLALVRQSLHDVGITIEEIRATGGATRSPIWRQMLADVLGVPIGFPVDHEGSAYGAALVGMRAIGLIDRFEELVDRIEVGQVVEPMQEAADLYAALRPIHEAAYAALGPCMRQLRDLSG</sequence>
<keyword evidence="2" id="KW-0808">Transferase</keyword>
<proteinExistence type="inferred from homology"/>
<name>A0A1C6SK20_9ACTN</name>
<keyword evidence="3 6" id="KW-0418">Kinase</keyword>
<dbReference type="GO" id="GO:0005975">
    <property type="term" value="P:carbohydrate metabolic process"/>
    <property type="evidence" value="ECO:0007669"/>
    <property type="project" value="InterPro"/>
</dbReference>
<dbReference type="Gene3D" id="3.30.420.40">
    <property type="match status" value="2"/>
</dbReference>
<dbReference type="AlphaFoldDB" id="A0A1C6SK20"/>
<dbReference type="EMBL" id="FMHW01000002">
    <property type="protein sequence ID" value="SCL29599.1"/>
    <property type="molecule type" value="Genomic_DNA"/>
</dbReference>
<dbReference type="InterPro" id="IPR018483">
    <property type="entry name" value="Carb_kinase_FGGY_CS"/>
</dbReference>
<evidence type="ECO:0000259" key="4">
    <source>
        <dbReference type="Pfam" id="PF00370"/>
    </source>
</evidence>
<protein>
    <submittedName>
        <fullName evidence="6">Gluconate kinase, FGGY family</fullName>
    </submittedName>
</protein>
<dbReference type="CDD" id="cd07770">
    <property type="entry name" value="ASKHA_NBD_FGGY_GntK"/>
    <property type="match status" value="1"/>
</dbReference>
<accession>A0A1C6SK20</accession>
<dbReference type="GO" id="GO:0016773">
    <property type="term" value="F:phosphotransferase activity, alcohol group as acceptor"/>
    <property type="evidence" value="ECO:0007669"/>
    <property type="project" value="InterPro"/>
</dbReference>
<feature type="domain" description="Carbohydrate kinase FGGY N-terminal" evidence="4">
    <location>
        <begin position="11"/>
        <end position="255"/>
    </location>
</feature>
<dbReference type="InterPro" id="IPR043129">
    <property type="entry name" value="ATPase_NBD"/>
</dbReference>
<evidence type="ECO:0000259" key="5">
    <source>
        <dbReference type="Pfam" id="PF02782"/>
    </source>
</evidence>
<dbReference type="GO" id="GO:0016301">
    <property type="term" value="F:kinase activity"/>
    <property type="evidence" value="ECO:0007669"/>
    <property type="project" value="UniProtKB-KW"/>
</dbReference>
<dbReference type="OrthoDB" id="9782710at2"/>
<dbReference type="RefSeq" id="WP_091644372.1">
    <property type="nucleotide sequence ID" value="NZ_FMHW01000002.1"/>
</dbReference>
<dbReference type="PIRSF" id="PIRSF000538">
    <property type="entry name" value="GlpK"/>
    <property type="match status" value="1"/>
</dbReference>
<dbReference type="InterPro" id="IPR018484">
    <property type="entry name" value="FGGY_N"/>
</dbReference>
<dbReference type="Pfam" id="PF02782">
    <property type="entry name" value="FGGY_C"/>
    <property type="match status" value="1"/>
</dbReference>
<reference evidence="7" key="1">
    <citation type="submission" date="2016-06" db="EMBL/GenBank/DDBJ databases">
        <authorList>
            <person name="Varghese N."/>
            <person name="Submissions Spin"/>
        </authorList>
    </citation>
    <scope>NUCLEOTIDE SEQUENCE [LARGE SCALE GENOMIC DNA]</scope>
    <source>
        <strain evidence="7">DSM 43817</strain>
    </source>
</reference>
<dbReference type="Proteomes" id="UP000198959">
    <property type="component" value="Unassembled WGS sequence"/>
</dbReference>
<organism evidence="6 7">
    <name type="scientific">Micromonospora pallida</name>
    <dbReference type="NCBI Taxonomy" id="145854"/>
    <lineage>
        <taxon>Bacteria</taxon>
        <taxon>Bacillati</taxon>
        <taxon>Actinomycetota</taxon>
        <taxon>Actinomycetes</taxon>
        <taxon>Micromonosporales</taxon>
        <taxon>Micromonosporaceae</taxon>
        <taxon>Micromonospora</taxon>
    </lineage>
</organism>
<dbReference type="PANTHER" id="PTHR43095">
    <property type="entry name" value="SUGAR KINASE"/>
    <property type="match status" value="1"/>
</dbReference>